<dbReference type="EMBL" id="CAJZBQ010000052">
    <property type="protein sequence ID" value="CAG9330701.1"/>
    <property type="molecule type" value="Genomic_DNA"/>
</dbReference>
<keyword evidence="3" id="KW-1185">Reference proteome</keyword>
<organism evidence="2 3">
    <name type="scientific">Blepharisma stoltei</name>
    <dbReference type="NCBI Taxonomy" id="1481888"/>
    <lineage>
        <taxon>Eukaryota</taxon>
        <taxon>Sar</taxon>
        <taxon>Alveolata</taxon>
        <taxon>Ciliophora</taxon>
        <taxon>Postciliodesmatophora</taxon>
        <taxon>Heterotrichea</taxon>
        <taxon>Heterotrichida</taxon>
        <taxon>Blepharismidae</taxon>
        <taxon>Blepharisma</taxon>
    </lineage>
</organism>
<dbReference type="AlphaFoldDB" id="A0AAU9JYX4"/>
<protein>
    <recommendedName>
        <fullName evidence="4">ATP synthase F0 subunit 8</fullName>
    </recommendedName>
</protein>
<accession>A0AAU9JYX4</accession>
<reference evidence="2" key="1">
    <citation type="submission" date="2021-09" db="EMBL/GenBank/DDBJ databases">
        <authorList>
            <consortium name="AG Swart"/>
            <person name="Singh M."/>
            <person name="Singh A."/>
            <person name="Seah K."/>
            <person name="Emmerich C."/>
        </authorList>
    </citation>
    <scope>NUCLEOTIDE SEQUENCE</scope>
    <source>
        <strain evidence="2">ATCC30299</strain>
    </source>
</reference>
<gene>
    <name evidence="2" type="ORF">BSTOLATCC_MIC52117</name>
</gene>
<comment type="caution">
    <text evidence="2">The sequence shown here is derived from an EMBL/GenBank/DDBJ whole genome shotgun (WGS) entry which is preliminary data.</text>
</comment>
<keyword evidence="1" id="KW-0812">Transmembrane</keyword>
<keyword evidence="1" id="KW-0472">Membrane</keyword>
<evidence type="ECO:0000313" key="3">
    <source>
        <dbReference type="Proteomes" id="UP001162131"/>
    </source>
</evidence>
<keyword evidence="1" id="KW-1133">Transmembrane helix</keyword>
<dbReference type="Proteomes" id="UP001162131">
    <property type="component" value="Unassembled WGS sequence"/>
</dbReference>
<evidence type="ECO:0000256" key="1">
    <source>
        <dbReference type="SAM" id="Phobius"/>
    </source>
</evidence>
<feature type="transmembrane region" description="Helical" evidence="1">
    <location>
        <begin position="27"/>
        <end position="46"/>
    </location>
</feature>
<evidence type="ECO:0000313" key="2">
    <source>
        <dbReference type="EMBL" id="CAG9330701.1"/>
    </source>
</evidence>
<name>A0AAU9JYX4_9CILI</name>
<proteinExistence type="predicted"/>
<evidence type="ECO:0008006" key="4">
    <source>
        <dbReference type="Google" id="ProtNLM"/>
    </source>
</evidence>
<sequence>MLQNGIGEEVNETILIFDFLLFAGKRYSWYMLLLLFCYYILCFIISNRMTKTKHQMKLSRIFIYLQAFPR</sequence>